<name>A0A813HLZ3_POLGL</name>
<dbReference type="AlphaFoldDB" id="A0A813HLZ3"/>
<keyword evidence="7" id="KW-1133">Transmembrane helix</keyword>
<comment type="subcellular location">
    <subcellularLocation>
        <location evidence="1">Membrane</location>
        <topology evidence="1">Multi-pass membrane protein</topology>
    </subcellularLocation>
</comment>
<dbReference type="EMBL" id="CAJNNV010032324">
    <property type="protein sequence ID" value="CAE8639624.1"/>
    <property type="molecule type" value="Genomic_DNA"/>
</dbReference>
<dbReference type="PANTHER" id="PTHR47567">
    <property type="entry name" value="MITOCHONDRIAL SUBSTRATE/SOLUTE CARRIER"/>
    <property type="match status" value="1"/>
</dbReference>
<evidence type="ECO:0008006" key="10">
    <source>
        <dbReference type="Google" id="ProtNLM"/>
    </source>
</evidence>
<evidence type="ECO:0000313" key="9">
    <source>
        <dbReference type="Proteomes" id="UP000654075"/>
    </source>
</evidence>
<dbReference type="PROSITE" id="PS50920">
    <property type="entry name" value="SOLCAR"/>
    <property type="match status" value="1"/>
</dbReference>
<accession>A0A813HLZ3</accession>
<evidence type="ECO:0000256" key="7">
    <source>
        <dbReference type="SAM" id="Phobius"/>
    </source>
</evidence>
<feature type="repeat" description="Solcar" evidence="4">
    <location>
        <begin position="251"/>
        <end position="332"/>
    </location>
</feature>
<evidence type="ECO:0000256" key="6">
    <source>
        <dbReference type="SAM" id="MobiDB-lite"/>
    </source>
</evidence>
<evidence type="ECO:0000256" key="4">
    <source>
        <dbReference type="PROSITE-ProRule" id="PRU00282"/>
    </source>
</evidence>
<proteinExistence type="inferred from homology"/>
<dbReference type="Pfam" id="PF00153">
    <property type="entry name" value="Mito_carr"/>
    <property type="match status" value="1"/>
</dbReference>
<dbReference type="Gene3D" id="1.50.40.10">
    <property type="entry name" value="Mitochondrial carrier domain"/>
    <property type="match status" value="1"/>
</dbReference>
<dbReference type="InterPro" id="IPR023395">
    <property type="entry name" value="MCP_dom_sf"/>
</dbReference>
<comment type="caution">
    <text evidence="8">The sequence shown here is derived from an EMBL/GenBank/DDBJ whole genome shotgun (WGS) entry which is preliminary data.</text>
</comment>
<evidence type="ECO:0000256" key="5">
    <source>
        <dbReference type="RuleBase" id="RU000488"/>
    </source>
</evidence>
<feature type="transmembrane region" description="Helical" evidence="7">
    <location>
        <begin position="29"/>
        <end position="51"/>
    </location>
</feature>
<feature type="compositionally biased region" description="Low complexity" evidence="6">
    <location>
        <begin position="69"/>
        <end position="99"/>
    </location>
</feature>
<feature type="transmembrane region" description="Helical" evidence="7">
    <location>
        <begin position="126"/>
        <end position="149"/>
    </location>
</feature>
<keyword evidence="2 4" id="KW-0812">Transmembrane</keyword>
<evidence type="ECO:0000256" key="1">
    <source>
        <dbReference type="ARBA" id="ARBA00004141"/>
    </source>
</evidence>
<evidence type="ECO:0000256" key="2">
    <source>
        <dbReference type="ARBA" id="ARBA00022692"/>
    </source>
</evidence>
<keyword evidence="5" id="KW-0813">Transport</keyword>
<keyword evidence="9" id="KW-1185">Reference proteome</keyword>
<feature type="transmembrane region" description="Helical" evidence="7">
    <location>
        <begin position="161"/>
        <end position="185"/>
    </location>
</feature>
<protein>
    <recommendedName>
        <fullName evidence="10">ADP,ATP carrier protein</fullName>
    </recommendedName>
</protein>
<feature type="region of interest" description="Disordered" evidence="6">
    <location>
        <begin position="1"/>
        <end position="22"/>
    </location>
</feature>
<dbReference type="PANTHER" id="PTHR47567:SF1">
    <property type="entry name" value="NAD-DEPENDENT EPIMERASE_DEHYDRATASE DOMAIN-CONTAINING PROTEIN"/>
    <property type="match status" value="1"/>
</dbReference>
<dbReference type="SUPFAM" id="SSF103506">
    <property type="entry name" value="Mitochondrial carrier"/>
    <property type="match status" value="1"/>
</dbReference>
<evidence type="ECO:0000313" key="8">
    <source>
        <dbReference type="EMBL" id="CAE8639624.1"/>
    </source>
</evidence>
<feature type="region of interest" description="Disordered" evidence="6">
    <location>
        <begin position="61"/>
        <end position="99"/>
    </location>
</feature>
<keyword evidence="3 4" id="KW-0472">Membrane</keyword>
<sequence length="430" mass="46095">MAVVSAKLSQQGQCLPRHPQHWRRARRRLSAVLATGAASAASFAPGSWAYLPAPSSNLGLGPGPRVSPSHSSYHNSNYHNNYNNNHNNNISHSNFGSSLRSVRSSRGSLQAGGSSGDRSWASGPPFVALLSLGLVLLLAPPAMAAVGIVSPDLGNIWGKAAGSAFKGGTAGLLAGVLQVFSFMWLRTAMNYQYFNGGSLQTVLQELWSEGGIGRLYQGVSLALIQAPLSRFGDTAANAGVLVLMDFYAPDAPLALKTALSSTAASLWRFLLTPIDTLKTARQVRGGDALEVLMERVQEKGIGQLYSGAVASFAASWVGNYPYFVVFNTLSESWPAPEEAAMRIVRFGVLGMCSSIVSDVTSNALRVLKTIRQGSRDGEESYFESAKRIVDRDGWAGLFGRGLETRLLTNVLQGTFFTIIWKLIESNMMSQ</sequence>
<gene>
    <name evidence="8" type="ORF">PGLA1383_LOCUS54649</name>
</gene>
<dbReference type="OrthoDB" id="409948at2759"/>
<dbReference type="Proteomes" id="UP000654075">
    <property type="component" value="Unassembled WGS sequence"/>
</dbReference>
<dbReference type="InterPro" id="IPR018108">
    <property type="entry name" value="MCP_transmembrane"/>
</dbReference>
<evidence type="ECO:0000256" key="3">
    <source>
        <dbReference type="ARBA" id="ARBA00023136"/>
    </source>
</evidence>
<dbReference type="GO" id="GO:0016020">
    <property type="term" value="C:membrane"/>
    <property type="evidence" value="ECO:0007669"/>
    <property type="project" value="UniProtKB-SubCell"/>
</dbReference>
<dbReference type="OMA" id="DGEESYF"/>
<organism evidence="8 9">
    <name type="scientific">Polarella glacialis</name>
    <name type="common">Dinoflagellate</name>
    <dbReference type="NCBI Taxonomy" id="89957"/>
    <lineage>
        <taxon>Eukaryota</taxon>
        <taxon>Sar</taxon>
        <taxon>Alveolata</taxon>
        <taxon>Dinophyceae</taxon>
        <taxon>Suessiales</taxon>
        <taxon>Suessiaceae</taxon>
        <taxon>Polarella</taxon>
    </lineage>
</organism>
<reference evidence="8" key="1">
    <citation type="submission" date="2021-02" db="EMBL/GenBank/DDBJ databases">
        <authorList>
            <person name="Dougan E. K."/>
            <person name="Rhodes N."/>
            <person name="Thang M."/>
            <person name="Chan C."/>
        </authorList>
    </citation>
    <scope>NUCLEOTIDE SEQUENCE</scope>
</reference>
<comment type="similarity">
    <text evidence="5">Belongs to the mitochondrial carrier (TC 2.A.29) family.</text>
</comment>